<keyword evidence="2" id="KW-0812">Transmembrane</keyword>
<feature type="region of interest" description="Disordered" evidence="1">
    <location>
        <begin position="110"/>
        <end position="177"/>
    </location>
</feature>
<keyword evidence="2" id="KW-0472">Membrane</keyword>
<keyword evidence="4" id="KW-1185">Reference proteome</keyword>
<evidence type="ECO:0000313" key="4">
    <source>
        <dbReference type="Proteomes" id="UP000680116"/>
    </source>
</evidence>
<proteinExistence type="predicted"/>
<protein>
    <submittedName>
        <fullName evidence="3">Uncharacterized protein</fullName>
    </submittedName>
</protein>
<feature type="compositionally biased region" description="Basic residues" evidence="1">
    <location>
        <begin position="1"/>
        <end position="10"/>
    </location>
</feature>
<feature type="region of interest" description="Disordered" evidence="1">
    <location>
        <begin position="1"/>
        <end position="29"/>
    </location>
</feature>
<gene>
    <name evidence="3" type="ORF">LYB30171_00194</name>
</gene>
<feature type="transmembrane region" description="Helical" evidence="2">
    <location>
        <begin position="54"/>
        <end position="73"/>
    </location>
</feature>
<dbReference type="RefSeq" id="WP_215219228.1">
    <property type="nucleotide sequence ID" value="NZ_OU015430.1"/>
</dbReference>
<keyword evidence="2" id="KW-1133">Transmembrane helix</keyword>
<feature type="compositionally biased region" description="Low complexity" evidence="1">
    <location>
        <begin position="11"/>
        <end position="29"/>
    </location>
</feature>
<evidence type="ECO:0000256" key="1">
    <source>
        <dbReference type="SAM" id="MobiDB-lite"/>
    </source>
</evidence>
<sequence length="273" mass="28499">MDRHDAKPRRPSLLAGAPLDAASAEAARPSPARILAELPQATGPRRAWPHRRGAWLAVTGLVAVCVVAGIGLVPDPEYATRGQAPTAATENAADPVDAIAQEQARAATIIEEPAPTLRADDASASTPDGPATADEPLQPGDGKVDRSRPADTNPFAVAPGSVPTTRARAPRARPETVATDEPDLLEILLGNIRSTRDSTVRDVDGMDALVRRVHDRGGAASAGGSQRPLRLRSEQIQSNLRECPPPDTAKGLECREAICAVYAGRDPACPANG</sequence>
<reference evidence="3 4" key="1">
    <citation type="submission" date="2021-04" db="EMBL/GenBank/DDBJ databases">
        <authorList>
            <person name="Rodrigo-Torres L."/>
            <person name="Arahal R. D."/>
            <person name="Lucena T."/>
        </authorList>
    </citation>
    <scope>NUCLEOTIDE SEQUENCE [LARGE SCALE GENOMIC DNA]</scope>
    <source>
        <strain evidence="3 4">CECT 30171</strain>
    </source>
</reference>
<dbReference type="Proteomes" id="UP000680116">
    <property type="component" value="Chromosome"/>
</dbReference>
<evidence type="ECO:0000313" key="3">
    <source>
        <dbReference type="EMBL" id="CAG4968093.1"/>
    </source>
</evidence>
<accession>A0ABM8UC14</accession>
<dbReference type="EMBL" id="OU015430">
    <property type="protein sequence ID" value="CAG4968093.1"/>
    <property type="molecule type" value="Genomic_DNA"/>
</dbReference>
<organism evidence="3 4">
    <name type="scientific">Novilysobacter luteus</name>
    <dbReference type="NCBI Taxonomy" id="2822368"/>
    <lineage>
        <taxon>Bacteria</taxon>
        <taxon>Pseudomonadati</taxon>
        <taxon>Pseudomonadota</taxon>
        <taxon>Gammaproteobacteria</taxon>
        <taxon>Lysobacterales</taxon>
        <taxon>Lysobacteraceae</taxon>
        <taxon>Novilysobacter</taxon>
    </lineage>
</organism>
<evidence type="ECO:0000256" key="2">
    <source>
        <dbReference type="SAM" id="Phobius"/>
    </source>
</evidence>
<name>A0ABM8UC14_9GAMM</name>